<evidence type="ECO:0000313" key="3">
    <source>
        <dbReference type="Proteomes" id="UP000504618"/>
    </source>
</evidence>
<accession>A0A6J1QXF9</accession>
<feature type="compositionally biased region" description="Acidic residues" evidence="1">
    <location>
        <begin position="494"/>
        <end position="507"/>
    </location>
</feature>
<feature type="chain" id="PRO_5026779457" evidence="2">
    <location>
        <begin position="23"/>
        <end position="3674"/>
    </location>
</feature>
<feature type="compositionally biased region" description="Polar residues" evidence="1">
    <location>
        <begin position="1283"/>
        <end position="1299"/>
    </location>
</feature>
<dbReference type="OrthoDB" id="726732at2759"/>
<feature type="region of interest" description="Disordered" evidence="1">
    <location>
        <begin position="1521"/>
        <end position="1540"/>
    </location>
</feature>
<dbReference type="SUPFAM" id="SSF51445">
    <property type="entry name" value="(Trans)glycosidases"/>
    <property type="match status" value="1"/>
</dbReference>
<protein>
    <submittedName>
        <fullName evidence="4">Protein PFC0760c-like</fullName>
    </submittedName>
</protein>
<feature type="region of interest" description="Disordered" evidence="1">
    <location>
        <begin position="1283"/>
        <end position="1304"/>
    </location>
</feature>
<feature type="compositionally biased region" description="Basic and acidic residues" evidence="1">
    <location>
        <begin position="2522"/>
        <end position="2538"/>
    </location>
</feature>
<evidence type="ECO:0000256" key="1">
    <source>
        <dbReference type="SAM" id="MobiDB-lite"/>
    </source>
</evidence>
<feature type="region of interest" description="Disordered" evidence="1">
    <location>
        <begin position="1076"/>
        <end position="1103"/>
    </location>
</feature>
<feature type="compositionally biased region" description="Low complexity" evidence="1">
    <location>
        <begin position="1522"/>
        <end position="1540"/>
    </location>
</feature>
<feature type="region of interest" description="Disordered" evidence="1">
    <location>
        <begin position="2522"/>
        <end position="2542"/>
    </location>
</feature>
<dbReference type="GO" id="GO:0031012">
    <property type="term" value="C:extracellular matrix"/>
    <property type="evidence" value="ECO:0007669"/>
    <property type="project" value="TreeGrafter"/>
</dbReference>
<keyword evidence="2" id="KW-0732">Signal</keyword>
<feature type="region of interest" description="Disordered" evidence="1">
    <location>
        <begin position="478"/>
        <end position="540"/>
    </location>
</feature>
<dbReference type="GO" id="GO:0005615">
    <property type="term" value="C:extracellular space"/>
    <property type="evidence" value="ECO:0007669"/>
    <property type="project" value="TreeGrafter"/>
</dbReference>
<feature type="compositionally biased region" description="Basic and acidic residues" evidence="1">
    <location>
        <begin position="520"/>
        <end position="537"/>
    </location>
</feature>
<dbReference type="Gene3D" id="3.20.20.80">
    <property type="entry name" value="Glycosidases"/>
    <property type="match status" value="1"/>
</dbReference>
<keyword evidence="3" id="KW-1185">Reference proteome</keyword>
<organism evidence="3 4">
    <name type="scientific">Temnothorax curvispinosus</name>
    <dbReference type="NCBI Taxonomy" id="300111"/>
    <lineage>
        <taxon>Eukaryota</taxon>
        <taxon>Metazoa</taxon>
        <taxon>Ecdysozoa</taxon>
        <taxon>Arthropoda</taxon>
        <taxon>Hexapoda</taxon>
        <taxon>Insecta</taxon>
        <taxon>Pterygota</taxon>
        <taxon>Neoptera</taxon>
        <taxon>Endopterygota</taxon>
        <taxon>Hymenoptera</taxon>
        <taxon>Apocrita</taxon>
        <taxon>Aculeata</taxon>
        <taxon>Formicoidea</taxon>
        <taxon>Formicidae</taxon>
        <taxon>Myrmicinae</taxon>
        <taxon>Temnothorax</taxon>
    </lineage>
</organism>
<gene>
    <name evidence="4" type="primary">LOC112464314</name>
</gene>
<dbReference type="PANTHER" id="PTHR46145:SF4">
    <property type="entry name" value="HEPARANASE"/>
    <property type="match status" value="1"/>
</dbReference>
<sequence>MKCHQCICLLLQVSAFVVNCLAENLILNINFKKSIAVTDRAFLSFTLDPTTLQRNDLIKNIERSTNLARGLAPAYIRLGGPQSNFYNFEQAYSHEINTDPNDMYFGTQWTVIYQWAKNAGLDVIVCITPQYIDNESKTDSKNPRNIAELLSFSDRMGYNISWQLGYECQTRCDLSGGELGQYVAYLREILKTFPRYSNSLIIGPDIVAYRTPQQQRYLQNYLHSANSALSAITWHPDLDSVSLNNDNISTHYNYDNIIAEKDEMYKVISRAAKDKPLWIAESKPEESKCQYLGALIWTRRLGNAAKLGIQVVMRQLSDLSQATPEYWVSLLYKTLVGREVLETKFQSEDHVHFFSQCTKPSALYSKGAITIFGINLTPKNVIASLKNLQIKILHKYILSPDFETGNKMFSENVLLNNKSLHLINDKELPDINPEIIINPDGLELELSSGDIGFWVIPNAKVKACIRFEEEGIENNTVKKLSKRHESDVRQDNQEEKEDESSIIEDDLRENMNQSNLKNQKIYEKQDRKKQKNMENTKTKSQQDVWNFKLLAQIRKILQKQLQKKNKKEPSNLQKSFMIDLGEEQEKSFEEIEKQQKLDKKDLKKTEVNDKFENIRDILKKYKCILLEKKAEMKTEGIQDLESEIQNIDNAVTLISKIDALLLNKVTSNESIISEIKDKTKNEEESIARISKKLTEYLIEIANSTETKSNIIKKIEKYFNKFYNLLKNDNSAKNSKNSQIFVHEDLMKEKRFKRHLDKKSENSKKIRILKKRSQINNLKDYMFKQKIKWKNDDGKKLILSDNSNKNFDNNENKYNNLLQRDPIKRFFKNIAFENAAYQIDYYQHLVQEHKRKENDSIYRKRSKIGNMEKYQSLVQEPERTKRDINKKLVEIGVRRDNTSIRKRLRIDDLKNYANERKTKQKDDIKKEGLLVPFNPRITDSDENNFYGFFRRDPIKGFPEGDIFVTTGDSLEKKENDYDYVEDEGNGNDDLEKENMQNNQKSMLSHTEDTWVEKVEDDNSNYMPNEFFENIKLTNTRIKENSKNYDDLWEAEFLSEEHKNNNNNNNEITAAEVIQKPSNEKKERETNMQHTQLLNYYDDSEKQEYDRDALRPASKYSSMPFDQLSKTPTSNINYQASNVKLKEAKLEPETKISFYVPSQASTARYNYGNYQTSNINYDNIKLEDEKSFVMKIDSRDDINAKTTQYSRPTSVYAEHPIHDKIFHNERNKRSNWEALRKVFAEEMIKEDEENARDCHCRVIRASDSPKKLYYRRVKRNILPTARFTDTSSENKSTNTNVAQSKKNVHTPMTREKYDEIMAGEILPSTSIIEPVSGEFGTTTESVITDSSTLDHKLSDTTQAIDVTSISEVDNIPEQYHKKSTTNLLPIDSASEMSLNNNNSVKYVTKETFFRSQPSDVQSKNKTKAYDSSQVISKIPLENEGNREERIVSVTKNAQETTCEKVQDFINEKEKADNSIYPTTTENQKNEEGHNNNYKTGLNSTNFFKETSKGIAGQVTTETILSKRAANTANDNSKSNKSKTNSKLLRNIHDKQNSESKAQMGKVHVNTKRLKITLKKSPLASLEGFTRTEEHLVRRTEQIDRLKKKLHARREKLLHQYQNELTEIADEQKRNLKRREAWEKLRESDDFRRFINQKAFVGVLLNNDVTYEDDDENYLISIELVPKQYNNIIDQMSSLDRRDVNRAVSNKKAGELNNIDKNLKVDNLDSTFAINKKTGDFGTETSIRNKKFASSDNRKRDIMHSKTTEDAEEVIKTKKSENVELIKHEEINKSYNSNDKAEHNLNINKMSNNNITDEYVEKNIDNDLKARELGKENMRLSTVLPYPSLYNDEHVIKDNSKRSLILLMPLSQTRNEHEKPKGTIQKTKRCGTQHRKNRFLLLSTKEDSNKIRSTDKNINVGISKQNSDDHIIKNAKYSQKKSPASKRMIAETLEDEMILRALKDNLNAEDVIINLKSQEKAKKCNTEKYICHCKEENCFSSSSKKSSSGMLDSSRIDKPEKTNYRKLIKYENAKPDILQQKSPILYHESLHELPLPNLIDHFSIPYQERLNIPPVPVLYGIIPNVSPHMIENERKYINVPFEDRSNYLVGSNQYQPIIREKPCICSLITERHQDESSMSVTSPSTNYVDATTITEATNDLESNNLIGQTEEDQEHFPKLTTEASNVDSSANLETETNLHLNYYSTDVTEESNTISSFNLNKVTPKSQDFTEQTERNLDNNLSKLMTYSTDYVDINSTPSFVYDGTNDGKLINMEECIQLFGRDVCVLSATSPKMLAKQVQENNLNKYSTIRIPEYITQMAARKETTLNNIDYSDKIKTTDPYFTSESSTNGINKSNFNLNKYIESTSAKSNANVDEASLREFHQYPKSIEQISRPDVNYDKNKSFSTIKNIHTSMKKLTDPIADKIAKTERNKLLGKSKSHTTKLLLNPNDEEIASSTSGEKFLYSTPSYKSSSDEEVNNLKINQQNQITNTSSNSNTSPKEETTVISYNSKTGYNSKEQNINYLKESNTDSEKKIPQEHFKEKTTTSSNSITGYNFEKETKKEIIGIEASVHPGEISQEQSTTTQYFDDKKSSNLNHEENTTNNLEAPIDSSTSRLPFCDNTLLLNSIRKVINDFALDARLTRTKDFDESILQTQGKNLLPEILQVPNLKNILSMPQIENTIVEKVKDVLSYVTAIPRKDFTNDWSHGVIKNTLHSILNALSGFHHKLPPMTLEEHQFKDGQWKTNLVTLAPISDQKLSEGTPENLRESIKYLLSSPAIASQTDQPIVRNMIVQSVKNSFTNDGDDKMDSIIHALNDVLQMLKNSKDINALEKSNEVISDEEDTDMTFSQEIPTNNYEIGKSVDNSTLNNKQNLDIKEDKMDNKKMQITDYQKAKTLENNANILTTSEFPHLLQLSGEEEETTNKVIAKINENIKDFGQIKKIDVQDNAEKKLVEPLQPKITYHKAILQNNPSILETLKPDSTKAEQYIKSHRIDEESVKDTATIKNFIQETSPNYAQISDGIILENTASTKDIEEEVKHALNEKTSTTSTEIDPLIILERIKFNLPPTKYYSPETLKYGTNHRIDDKNVEIMTASKNFMQETSSNYAQVSDGVILENTAEIKDDGKMEYPLTTTSGNLISSTNVEHRDYKPNIISTGNVLESQQNSQQNFTDDNIIKIHEVTTEIQRTYAKTTYFKAGLSSDDSSRISSPSLTCETTDIRVNNNDNGDSDNDNNNIIGNKINNIDNVIKAKEIIVSSSKSAAKNDIDLPQLFPSSIVPDDISELQRSQLYYTSDGMKLPLEIKKLEDGSYALSISKNICEQILTRKCPCCVPLQGYVVQSLKNHQQEDMHAMTLTTTEKKNQEDTYVNNIKRDSQSVQPFNTLITRRSALKTQKSKEEEKINAHHPLNQNDNNLAIISMPVIDFAKKYNLLLDFNEKRILFNEVGLQNKMQSYDKLLMKSGTVSEYDQSEETNLNNYPNNEKNRLVGENNDAIDKVQDLINVREKKDIPNINSPILPITNKIFNLGKNSEEFEIRKVNAEINRLEIGQGSKLRETANDVQKINLVQKINFEDREKTNPVLEEINISGRSKISKEEMKWNKLSDIAEGNTNKVFRKKENKEHEATVLTDNKYNVPEIKNFKENIGKSSRYQRNTNDVANKGTELVKSVLYWLKGLFVNKQ</sequence>
<feature type="signal peptide" evidence="2">
    <location>
        <begin position="1"/>
        <end position="22"/>
    </location>
</feature>
<evidence type="ECO:0000313" key="4">
    <source>
        <dbReference type="RefSeq" id="XP_024887007.1"/>
    </source>
</evidence>
<evidence type="ECO:0000256" key="2">
    <source>
        <dbReference type="SAM" id="SignalP"/>
    </source>
</evidence>
<dbReference type="GeneID" id="112464314"/>
<reference evidence="4" key="1">
    <citation type="submission" date="2025-08" db="UniProtKB">
        <authorList>
            <consortium name="RefSeq"/>
        </authorList>
    </citation>
    <scope>IDENTIFICATION</scope>
    <source>
        <tissue evidence="4">Whole body</tissue>
    </source>
</reference>
<feature type="compositionally biased region" description="Basic and acidic residues" evidence="1">
    <location>
        <begin position="1076"/>
        <end position="1085"/>
    </location>
</feature>
<proteinExistence type="predicted"/>
<name>A0A6J1QXF9_9HYME</name>
<feature type="compositionally biased region" description="Basic and acidic residues" evidence="1">
    <location>
        <begin position="483"/>
        <end position="493"/>
    </location>
</feature>
<dbReference type="PANTHER" id="PTHR46145">
    <property type="entry name" value="HEPARANASE"/>
    <property type="match status" value="1"/>
</dbReference>
<dbReference type="RefSeq" id="XP_024887007.1">
    <property type="nucleotide sequence ID" value="XM_025031239.1"/>
</dbReference>
<dbReference type="Proteomes" id="UP000504618">
    <property type="component" value="Unplaced"/>
</dbReference>
<dbReference type="InterPro" id="IPR017853">
    <property type="entry name" value="GH"/>
</dbReference>